<sequence length="485" mass="56636">MKKILLSLSLIGILWGLISIVSANTTSCKNVYFANGVTACVNIEKIGTDRRSFTTNFNGGSTSSLKCDIMLPDSNLRSISSCNGEFFYDIQKLGRIKLWIRYNEWDPTDRRWKPNNNSEWTYPQWIYDFDNEWRGADNLQDTMSSSSSTDLNNFYLNTDDSMPSASQYIDLTVKARDIDNYTLTDFSDSINFKVYYRTSDSYSWTQTTSSMYYTMNSSYTNGYDFTSSDNGQKTFTNFIKFNKNNYDYKVRVYDENDSSIYKEITFNVGSTDTSNTLNNFYLTTNDSTPYTYQYVNLTIKARDISNYTLTKYTDPVNFKVYYRASSSSSWIQTTSPTYYTINSNYTNGYDFRSSDYGIANFTNFIKFNKNNYDYKVRVYDENNTSIYKEIIFNVGYTNWSTYINGFTSSEITTVQGIYNGRDKMINDLKNRYSILKTNAKRQNMSDNIKYSAQEIINNNSTKKYDNFTDFYAAFLDWYRYTISVR</sequence>
<proteinExistence type="predicted"/>
<accession>K1XYX6</accession>
<comment type="caution">
    <text evidence="1">The sequence shown here is derived from an EMBL/GenBank/DDBJ whole genome shotgun (WGS) entry which is preliminary data.</text>
</comment>
<name>K1XYX6_9BACT</name>
<dbReference type="EMBL" id="AMFJ01036034">
    <property type="protein sequence ID" value="EKD25538.1"/>
    <property type="molecule type" value="Genomic_DNA"/>
</dbReference>
<organism evidence="1">
    <name type="scientific">uncultured bacterium</name>
    <name type="common">gcode 4</name>
    <dbReference type="NCBI Taxonomy" id="1234023"/>
    <lineage>
        <taxon>Bacteria</taxon>
        <taxon>environmental samples</taxon>
    </lineage>
</organism>
<gene>
    <name evidence="1" type="ORF">ACD_80C00027G0007</name>
</gene>
<evidence type="ECO:0000313" key="1">
    <source>
        <dbReference type="EMBL" id="EKD25538.1"/>
    </source>
</evidence>
<reference evidence="1" key="1">
    <citation type="journal article" date="2012" name="Science">
        <title>Fermentation, hydrogen, and sulfur metabolism in multiple uncultivated bacterial phyla.</title>
        <authorList>
            <person name="Wrighton K.C."/>
            <person name="Thomas B.C."/>
            <person name="Sharon I."/>
            <person name="Miller C.S."/>
            <person name="Castelle C.J."/>
            <person name="VerBerkmoes N.C."/>
            <person name="Wilkins M.J."/>
            <person name="Hettich R.L."/>
            <person name="Lipton M.S."/>
            <person name="Williams K.H."/>
            <person name="Long P.E."/>
            <person name="Banfield J.F."/>
        </authorList>
    </citation>
    <scope>NUCLEOTIDE SEQUENCE [LARGE SCALE GENOMIC DNA]</scope>
</reference>
<protein>
    <submittedName>
        <fullName evidence="1">Uncharacterized protein</fullName>
    </submittedName>
</protein>
<dbReference type="AlphaFoldDB" id="K1XYX6"/>